<evidence type="ECO:0000256" key="2">
    <source>
        <dbReference type="ARBA" id="ARBA00022490"/>
    </source>
</evidence>
<dbReference type="STRING" id="908337.HMPREF9257_1242"/>
<dbReference type="PIRSF" id="PIRSF005719">
    <property type="entry name" value="SMC"/>
    <property type="match status" value="1"/>
</dbReference>
<comment type="similarity">
    <text evidence="7">Belongs to the SMC family.</text>
</comment>
<evidence type="ECO:0000313" key="9">
    <source>
        <dbReference type="EMBL" id="EFR31145.1"/>
    </source>
</evidence>
<protein>
    <recommendedName>
        <fullName evidence="7">Chromosome partition protein Smc</fullName>
    </recommendedName>
</protein>
<dbReference type="Gene3D" id="1.10.287.1490">
    <property type="match status" value="2"/>
</dbReference>
<dbReference type="GO" id="GO:0030261">
    <property type="term" value="P:chromosome condensation"/>
    <property type="evidence" value="ECO:0007669"/>
    <property type="project" value="InterPro"/>
</dbReference>
<keyword evidence="5 7" id="KW-0175">Coiled coil</keyword>
<keyword evidence="4 7" id="KW-0067">ATP-binding</keyword>
<dbReference type="FunFam" id="3.40.50.300:FF:000901">
    <property type="entry name" value="Chromosome partition protein Smc"/>
    <property type="match status" value="1"/>
</dbReference>
<dbReference type="HAMAP" id="MF_01894">
    <property type="entry name" value="Smc_prok"/>
    <property type="match status" value="1"/>
</dbReference>
<feature type="coiled-coil region" evidence="7">
    <location>
        <begin position="679"/>
        <end position="923"/>
    </location>
</feature>
<keyword evidence="2 7" id="KW-0963">Cytoplasm</keyword>
<gene>
    <name evidence="7 9" type="primary">smc</name>
    <name evidence="9" type="ORF">HMPREF9257_1242</name>
</gene>
<dbReference type="SUPFAM" id="SSF75553">
    <property type="entry name" value="Smc hinge domain"/>
    <property type="match status" value="1"/>
</dbReference>
<evidence type="ECO:0000256" key="1">
    <source>
        <dbReference type="ARBA" id="ARBA00004496"/>
    </source>
</evidence>
<evidence type="ECO:0000256" key="5">
    <source>
        <dbReference type="ARBA" id="ARBA00023054"/>
    </source>
</evidence>
<dbReference type="PANTHER" id="PTHR43977">
    <property type="entry name" value="STRUCTURAL MAINTENANCE OF CHROMOSOMES PROTEIN 3"/>
    <property type="match status" value="1"/>
</dbReference>
<comment type="domain">
    <text evidence="7">Contains large globular domains required for ATP hydrolysis at each terminus and a third globular domain forming a flexible hinge near the middle of the molecule. These domains are separated by coiled-coil structures.</text>
</comment>
<comment type="caution">
    <text evidence="9">The sequence shown here is derived from an EMBL/GenBank/DDBJ whole genome shotgun (WGS) entry which is preliminary data.</text>
</comment>
<dbReference type="FunFam" id="3.40.50.300:FF:000984">
    <property type="entry name" value="Chromosome partition protein Smc"/>
    <property type="match status" value="1"/>
</dbReference>
<proteinExistence type="inferred from homology"/>
<feature type="coiled-coil region" evidence="7">
    <location>
        <begin position="167"/>
        <end position="201"/>
    </location>
</feature>
<dbReference type="GO" id="GO:0007059">
    <property type="term" value="P:chromosome segregation"/>
    <property type="evidence" value="ECO:0007669"/>
    <property type="project" value="UniProtKB-UniRule"/>
</dbReference>
<evidence type="ECO:0000256" key="7">
    <source>
        <dbReference type="HAMAP-Rule" id="MF_01894"/>
    </source>
</evidence>
<comment type="subunit">
    <text evidence="7">Homodimer.</text>
</comment>
<dbReference type="Pfam" id="PF06470">
    <property type="entry name" value="SMC_hinge"/>
    <property type="match status" value="1"/>
</dbReference>
<dbReference type="NCBIfam" id="TIGR02168">
    <property type="entry name" value="SMC_prok_B"/>
    <property type="match status" value="1"/>
</dbReference>
<feature type="coiled-coil region" evidence="7">
    <location>
        <begin position="248"/>
        <end position="359"/>
    </location>
</feature>
<evidence type="ECO:0000256" key="3">
    <source>
        <dbReference type="ARBA" id="ARBA00022741"/>
    </source>
</evidence>
<dbReference type="Gene3D" id="3.40.50.300">
    <property type="entry name" value="P-loop containing nucleotide triphosphate hydrolases"/>
    <property type="match status" value="2"/>
</dbReference>
<dbReference type="InterPro" id="IPR003395">
    <property type="entry name" value="RecF/RecN/SMC_N"/>
</dbReference>
<evidence type="ECO:0000259" key="8">
    <source>
        <dbReference type="SMART" id="SM00968"/>
    </source>
</evidence>
<dbReference type="Gene3D" id="1.20.1060.20">
    <property type="match status" value="1"/>
</dbReference>
<dbReference type="GO" id="GO:0005737">
    <property type="term" value="C:cytoplasm"/>
    <property type="evidence" value="ECO:0007669"/>
    <property type="project" value="UniProtKB-SubCell"/>
</dbReference>
<keyword evidence="3 7" id="KW-0547">Nucleotide-binding</keyword>
<dbReference type="eggNOG" id="COG1196">
    <property type="taxonomic scope" value="Bacteria"/>
</dbReference>
<dbReference type="InterPro" id="IPR024704">
    <property type="entry name" value="SMC"/>
</dbReference>
<feature type="binding site" evidence="7">
    <location>
        <begin position="32"/>
        <end position="39"/>
    </location>
    <ligand>
        <name>ATP</name>
        <dbReference type="ChEBI" id="CHEBI:30616"/>
    </ligand>
</feature>
<dbReference type="GO" id="GO:0007062">
    <property type="term" value="P:sister chromatid cohesion"/>
    <property type="evidence" value="ECO:0007669"/>
    <property type="project" value="InterPro"/>
</dbReference>
<evidence type="ECO:0000256" key="6">
    <source>
        <dbReference type="ARBA" id="ARBA00023125"/>
    </source>
</evidence>
<dbReference type="GO" id="GO:0005694">
    <property type="term" value="C:chromosome"/>
    <property type="evidence" value="ECO:0007669"/>
    <property type="project" value="InterPro"/>
</dbReference>
<dbReference type="OrthoDB" id="9808768at2"/>
<dbReference type="SMART" id="SM00968">
    <property type="entry name" value="SMC_hinge"/>
    <property type="match status" value="1"/>
</dbReference>
<dbReference type="GO" id="GO:0006260">
    <property type="term" value="P:DNA replication"/>
    <property type="evidence" value="ECO:0007669"/>
    <property type="project" value="UniProtKB-UniRule"/>
</dbReference>
<dbReference type="InterPro" id="IPR036277">
    <property type="entry name" value="SMC_hinge_sf"/>
</dbReference>
<feature type="coiled-coil region" evidence="7">
    <location>
        <begin position="1001"/>
        <end position="1028"/>
    </location>
</feature>
<comment type="subcellular location">
    <subcellularLocation>
        <location evidence="1 7">Cytoplasm</location>
    </subcellularLocation>
</comment>
<dbReference type="Gene3D" id="3.30.70.1620">
    <property type="match status" value="1"/>
</dbReference>
<comment type="function">
    <text evidence="7">Required for chromosome condensation and partitioning.</text>
</comment>
<dbReference type="SUPFAM" id="SSF52540">
    <property type="entry name" value="P-loop containing nucleoside triphosphate hydrolases"/>
    <property type="match status" value="2"/>
</dbReference>
<dbReference type="RefSeq" id="WP_006418348.1">
    <property type="nucleotide sequence ID" value="NZ_AENN01000015.1"/>
</dbReference>
<dbReference type="EMBL" id="AENN01000015">
    <property type="protein sequence ID" value="EFR31145.1"/>
    <property type="molecule type" value="Genomic_DNA"/>
</dbReference>
<sequence length="1191" mass="135697">MHLSRVEMTGFKSFADKTVIEFDQGMTAVVGPNGSGKSNLSEAIRWVLGEQSAKSLRGSKMEDVIFNGTQDRKAVNIAKVTLVLNNEDHYLDSDYSEIAIARSYNRNGDSSYTINNETVRLKDIVDLLLDSGLGKNSFSIISQGQVEQIFLNKPEERRTIFEEAAGVQKYQYRKNEAERKLTKSQDNLNRVKDIIHELKQQLDPLAKQKDKALIYLEKSQILKELEISLYSLQIKLAKNQWAEFESQLKAINLVLNQLEADIQTLQNGIKDDKDQLETMTQTIEATRHEYFESSQKKQALESQIQILQTKISNLGDRQADRQANFDKEEASNSQLIEKRQELIQKRNDLESILADLHTKLEPLNQDYLALTGDQSQVSDQLRNEIFQIYQSEADYKNKIQQYKQEIEGIEVKNQSFQTRLDDIKAAKAQQGEQITAEESKLHQLEAKEITYREKIQASQANYQSLKQAQAKKIKDYEDFLQKYRQNKSQEQHLSQMQVQYVGFYAGVRAVMQAQSQLDGIHGTLADLIQVEASYQIAIDTALGAGLQNIVVTNDQAARQAVAYLKKQKAGRATFLPLSNIRSRSLASHLYQTAQRSQGFVDIASQLVKTDDQYRAIIESQLGTTVVVDTLANAQNLARALNQKIRIVTLEGEMIQAGGAVTGGRNKNRQESVLEREGQLKAIKSQNQKDSEKLQVLDRENQALNQSLKNLETEYNQNRQQLQETSLELQYLKQSLAQKQEEFQRLGDRQIILEDEFQQASITLKEDKAALLEAQEKLKQVQVESQQLQARLQKFNSSQEDRQNKAQVLNQDIFQLKTDIKLKEYDLDQVNAQLKQLEQELQAFLQAQSQFKAQEASYQANLMSLKEDLAQQEADLAQYQDVSDQLPEELESMRQERKALSQTIREAESQLQTLLQDNQAKYKEQARLEARIDQIQVTIDNQLLYLNQEYQLSFEAAQELSKPVEDEKAVLATIKQLKVDIQSLGPINLNAIEDYDQLADRYDLLVEQEEDLLAAMAQLQETMDEMDQEVIKRFGQTFKVINEQFQLTFRRLFSGGQAQLELTQPDNLLTTGVDIIAQPPGKKKQHLALLSGGERALTAIALLFAILEVKPVPFVILDEVEAALDDANVFRYGEYIQSFTDQTQFIVITHRKGTMESADVLYGVTMEQSGVSKLASVKLTEAIEEIQERGNR</sequence>
<dbReference type="GO" id="GO:0003677">
    <property type="term" value="F:DNA binding"/>
    <property type="evidence" value="ECO:0007669"/>
    <property type="project" value="UniProtKB-UniRule"/>
</dbReference>
<feature type="coiled-coil region" evidence="7">
    <location>
        <begin position="392"/>
        <end position="447"/>
    </location>
</feature>
<dbReference type="InterPro" id="IPR010935">
    <property type="entry name" value="SMC_hinge"/>
</dbReference>
<evidence type="ECO:0000256" key="4">
    <source>
        <dbReference type="ARBA" id="ARBA00022840"/>
    </source>
</evidence>
<evidence type="ECO:0000313" key="10">
    <source>
        <dbReference type="Proteomes" id="UP000005990"/>
    </source>
</evidence>
<dbReference type="Proteomes" id="UP000005990">
    <property type="component" value="Unassembled WGS sequence"/>
</dbReference>
<dbReference type="Pfam" id="PF02463">
    <property type="entry name" value="SMC_N"/>
    <property type="match status" value="1"/>
</dbReference>
<name>E4KNW0_9LACT</name>
<reference evidence="9 10" key="1">
    <citation type="submission" date="2010-10" db="EMBL/GenBank/DDBJ databases">
        <authorList>
            <person name="Durkin A.S."/>
            <person name="Madupu R."/>
            <person name="Torralba M."/>
            <person name="Gillis M."/>
            <person name="Methe B."/>
            <person name="Sutton G."/>
            <person name="Nelson K.E."/>
        </authorList>
    </citation>
    <scope>NUCLEOTIDE SEQUENCE [LARGE SCALE GENOMIC DNA]</scope>
    <source>
        <strain evidence="9 10">ACS-139-V-Col8</strain>
    </source>
</reference>
<keyword evidence="6 7" id="KW-0238">DNA-binding</keyword>
<organism evidence="9 10">
    <name type="scientific">Eremococcus coleocola ACS-139-V-Col8</name>
    <dbReference type="NCBI Taxonomy" id="908337"/>
    <lineage>
        <taxon>Bacteria</taxon>
        <taxon>Bacillati</taxon>
        <taxon>Bacillota</taxon>
        <taxon>Bacilli</taxon>
        <taxon>Lactobacillales</taxon>
        <taxon>Aerococcaceae</taxon>
        <taxon>Eremococcus</taxon>
    </lineage>
</organism>
<dbReference type="GO" id="GO:0016887">
    <property type="term" value="F:ATP hydrolysis activity"/>
    <property type="evidence" value="ECO:0007669"/>
    <property type="project" value="InterPro"/>
</dbReference>
<dbReference type="InterPro" id="IPR027417">
    <property type="entry name" value="P-loop_NTPase"/>
</dbReference>
<dbReference type="AlphaFoldDB" id="E4KNW0"/>
<dbReference type="GO" id="GO:0005524">
    <property type="term" value="F:ATP binding"/>
    <property type="evidence" value="ECO:0007669"/>
    <property type="project" value="UniProtKB-UniRule"/>
</dbReference>
<keyword evidence="10" id="KW-1185">Reference proteome</keyword>
<feature type="domain" description="SMC hinge" evidence="8">
    <location>
        <begin position="518"/>
        <end position="637"/>
    </location>
</feature>
<dbReference type="InterPro" id="IPR011890">
    <property type="entry name" value="SMC_prok"/>
</dbReference>
<dbReference type="CDD" id="cd03278">
    <property type="entry name" value="ABC_SMC_barmotin"/>
    <property type="match status" value="2"/>
</dbReference>
<accession>E4KNW0</accession>